<dbReference type="EMBL" id="JAGTPX010000024">
    <property type="protein sequence ID" value="MBR8671646.1"/>
    <property type="molecule type" value="Genomic_DNA"/>
</dbReference>
<dbReference type="AlphaFoldDB" id="A0A941GF01"/>
<dbReference type="Pfam" id="PF13175">
    <property type="entry name" value="AAA_15"/>
    <property type="match status" value="1"/>
</dbReference>
<dbReference type="CDD" id="cd00267">
    <property type="entry name" value="ABC_ATPase"/>
    <property type="match status" value="1"/>
</dbReference>
<sequence>MMMPKWSLHVKKFGKIEEAKIDLSPFMLFVGENNTGKSYIMTLLWGILTEGSMLINLIEDKDEYEEFLNNNQGTLEKFNKWVQAFKTSEEFEIPYELQEEIIRLFNNKLDNNKDVFLFRIFNHKVNAGLIKIVNYTYLDNFKLSISVDEDELPDEIKKVYRLELKHDSEVVLSMGFPEAMVKENSDFILKSLLGLIMWYMLTGSIGQKYPFEGFEEEKQPMYLPASRTGFMHSYKAFVQNVLKNNIELGFENSQNKTDKINKLTLPVSRFLQKLVSLDMEQGRFNDLSTFVENDMISGKIIKDSSPVPNFLYKPLSHEQSIPLHVTSSLITELSPIIMILRSQLEPNLLIIEEPEAHLHPKLQRKLAQLLSRLYNKEIFIWITTHSDTMFQQFNNLIYLSNHTNKEELMDKLDYSNEDLFKDKSEITAYQFVSKNNETLIEKLEMKKEGFPVPTFNDTIRSLSKETWKLLEYDTNDLGE</sequence>
<evidence type="ECO:0000313" key="2">
    <source>
        <dbReference type="EMBL" id="MBR8671646.1"/>
    </source>
</evidence>
<dbReference type="InterPro" id="IPR027417">
    <property type="entry name" value="P-loop_NTPase"/>
</dbReference>
<organism evidence="2">
    <name type="scientific">Niallia circulans</name>
    <name type="common">Bacillus circulans</name>
    <dbReference type="NCBI Taxonomy" id="1397"/>
    <lineage>
        <taxon>Bacteria</taxon>
        <taxon>Bacillati</taxon>
        <taxon>Bacillota</taxon>
        <taxon>Bacilli</taxon>
        <taxon>Bacillales</taxon>
        <taxon>Bacillaceae</taxon>
        <taxon>Niallia</taxon>
    </lineage>
</organism>
<feature type="domain" description="Endonuclease GajA/Old nuclease/RecF-like AAA" evidence="1">
    <location>
        <begin position="7"/>
        <end position="389"/>
    </location>
</feature>
<dbReference type="PANTHER" id="PTHR43581">
    <property type="entry name" value="ATP/GTP PHOSPHATASE"/>
    <property type="match status" value="1"/>
</dbReference>
<dbReference type="PANTHER" id="PTHR43581:SF4">
    <property type="entry name" value="ATP_GTP PHOSPHATASE"/>
    <property type="match status" value="1"/>
</dbReference>
<dbReference type="SUPFAM" id="SSF52540">
    <property type="entry name" value="P-loop containing nucleoside triphosphate hydrolases"/>
    <property type="match status" value="1"/>
</dbReference>
<gene>
    <name evidence="2" type="ORF">KD144_19095</name>
</gene>
<proteinExistence type="predicted"/>
<dbReference type="RefSeq" id="WP_212120873.1">
    <property type="nucleotide sequence ID" value="NZ_JAGTPX020000010.1"/>
</dbReference>
<dbReference type="Gene3D" id="3.40.50.300">
    <property type="entry name" value="P-loop containing nucleotide triphosphate hydrolases"/>
    <property type="match status" value="2"/>
</dbReference>
<evidence type="ECO:0000259" key="1">
    <source>
        <dbReference type="Pfam" id="PF13175"/>
    </source>
</evidence>
<reference evidence="2" key="1">
    <citation type="submission" date="2021-04" db="EMBL/GenBank/DDBJ databases">
        <title>Genomic analysis of electroactive and textile dye degrading Bacillus circulans strain: DC10 isolated from constructed wetland-microbial fuel cells treating textile dye wastewaters.</title>
        <authorList>
            <person name="Patel D.U."/>
            <person name="Desai C.R."/>
        </authorList>
    </citation>
    <scope>NUCLEOTIDE SEQUENCE</scope>
    <source>
        <strain evidence="2">DC10</strain>
    </source>
</reference>
<protein>
    <submittedName>
        <fullName evidence="2">AAA family ATPase</fullName>
    </submittedName>
</protein>
<comment type="caution">
    <text evidence="2">The sequence shown here is derived from an EMBL/GenBank/DDBJ whole genome shotgun (WGS) entry which is preliminary data.</text>
</comment>
<name>A0A941GF01_NIACI</name>
<accession>A0A941GF01</accession>
<dbReference type="InterPro" id="IPR051396">
    <property type="entry name" value="Bact_Antivir_Def_Nuclease"/>
</dbReference>
<dbReference type="InterPro" id="IPR041685">
    <property type="entry name" value="AAA_GajA/Old/RecF-like"/>
</dbReference>